<organism evidence="1 2">
    <name type="scientific">Violaceomyces palustris</name>
    <dbReference type="NCBI Taxonomy" id="1673888"/>
    <lineage>
        <taxon>Eukaryota</taxon>
        <taxon>Fungi</taxon>
        <taxon>Dikarya</taxon>
        <taxon>Basidiomycota</taxon>
        <taxon>Ustilaginomycotina</taxon>
        <taxon>Ustilaginomycetes</taxon>
        <taxon>Violaceomycetales</taxon>
        <taxon>Violaceomycetaceae</taxon>
        <taxon>Violaceomyces</taxon>
    </lineage>
</organism>
<reference evidence="1 2" key="1">
    <citation type="journal article" date="2018" name="Mol. Biol. Evol.">
        <title>Broad Genomic Sampling Reveals a Smut Pathogenic Ancestry of the Fungal Clade Ustilaginomycotina.</title>
        <authorList>
            <person name="Kijpornyongpan T."/>
            <person name="Mondo S.J."/>
            <person name="Barry K."/>
            <person name="Sandor L."/>
            <person name="Lee J."/>
            <person name="Lipzen A."/>
            <person name="Pangilinan J."/>
            <person name="LaButti K."/>
            <person name="Hainaut M."/>
            <person name="Henrissat B."/>
            <person name="Grigoriev I.V."/>
            <person name="Spatafora J.W."/>
            <person name="Aime M.C."/>
        </authorList>
    </citation>
    <scope>NUCLEOTIDE SEQUENCE [LARGE SCALE GENOMIC DNA]</scope>
    <source>
        <strain evidence="1 2">SA 807</strain>
    </source>
</reference>
<gene>
    <name evidence="1" type="ORF">IE53DRAFT_314756</name>
</gene>
<evidence type="ECO:0000313" key="2">
    <source>
        <dbReference type="Proteomes" id="UP000245626"/>
    </source>
</evidence>
<accession>A0ACD0NYQ6</accession>
<name>A0ACD0NYQ6_9BASI</name>
<proteinExistence type="predicted"/>
<protein>
    <submittedName>
        <fullName evidence="1">Fungal pheromone STE3G-protein-coupled receptor</fullName>
    </submittedName>
</protein>
<keyword evidence="1" id="KW-0675">Receptor</keyword>
<evidence type="ECO:0000313" key="1">
    <source>
        <dbReference type="EMBL" id="PWN50975.1"/>
    </source>
</evidence>
<keyword evidence="2" id="KW-1185">Reference proteome</keyword>
<dbReference type="EMBL" id="KZ819882">
    <property type="protein sequence ID" value="PWN50975.1"/>
    <property type="molecule type" value="Genomic_DNA"/>
</dbReference>
<dbReference type="Proteomes" id="UP000245626">
    <property type="component" value="Unassembled WGS sequence"/>
</dbReference>
<sequence length="326" mass="37151">MAPPSTVAFIVFSIFSIFLYLIPSPWHWKVRNTATLMLIGWGTVGNLLNGVNAAIFANTSENVAPGWCDFSGMILCIWPCGMAGSSLCLLRRLEAIASTRQVSYTKADRRRRTFIDLGIGIGIPLMIIPLRVVVQGHRMNIVGGYGCFTPAYYSWLYIFIFQIWWILLSLASLVYACLTLRSFYIRRRQFNAILQTSSSGISKDKYIRLMLMTINEMVASFPITIYTTIVGPIRSNQMQHYTSWADVHFQFNKTWSFDGANFDKASIVLLELTRWYCVLSAIIFFSFFGFTTDLRQEYASAFNSTLSYFKRVPKRGSNLSSIAEIW</sequence>